<proteinExistence type="predicted"/>
<dbReference type="UniPathway" id="UPA00143"/>
<dbReference type="KEGG" id="vg:16606928"/>
<sequence length="175" mass="20530">MKRHRPHSLFYAHKIRLSHPSFHQASDTTMQSAYDKRREKMFTKEEQKLREAGIEYERQPGAQSCIVHFDGPKDTPYADTRYTLDIVPPPEWPFKAPEAFFIGKAPQHRFYAFDDADDGQRQRTRTTNLANTNYGLYYECWSAQLSFVDYIERLKYSMTPPGEAEMKGFMCALNK</sequence>
<keyword evidence="2" id="KW-1185">Reference proteome</keyword>
<dbReference type="GeneID" id="16606928"/>
<protein>
    <submittedName>
        <fullName evidence="1">UBCc incomplete domain containing protein</fullName>
    </submittedName>
</protein>
<reference evidence="1 2" key="1">
    <citation type="journal article" date="2013" name="Science">
        <title>Pandoraviruses: amoeba viruses with genomes up to 2.5 Mb reaching that of parasitic eukaryotes.</title>
        <authorList>
            <person name="Philippe N."/>
            <person name="Legendre M."/>
            <person name="Doutre G."/>
            <person name="Coute Y."/>
            <person name="Poirot O."/>
            <person name="Lescot M."/>
            <person name="Arslan D."/>
            <person name="Seltzer V."/>
            <person name="Bertaux L."/>
            <person name="Bruley C."/>
            <person name="Garin J."/>
            <person name="Claverie J.M."/>
            <person name="Abergel C."/>
        </authorList>
    </citation>
    <scope>NUCLEOTIDE SEQUENCE [LARGE SCALE GENOMIC DNA]</scope>
</reference>
<organism evidence="1 2">
    <name type="scientific">Pandoravirus salinus</name>
    <dbReference type="NCBI Taxonomy" id="1349410"/>
    <lineage>
        <taxon>Viruses</taxon>
        <taxon>Pandoravirus</taxon>
    </lineage>
</organism>
<dbReference type="RefSeq" id="YP_008438215.2">
    <property type="nucleotide sequence ID" value="NC_022098.1"/>
</dbReference>
<dbReference type="InterPro" id="IPR016135">
    <property type="entry name" value="UBQ-conjugating_enzyme/RWD"/>
</dbReference>
<dbReference type="GO" id="GO:0016567">
    <property type="term" value="P:protein ubiquitination"/>
    <property type="evidence" value="ECO:0007669"/>
    <property type="project" value="UniProtKB-UniPathway"/>
</dbReference>
<dbReference type="SUPFAM" id="SSF54495">
    <property type="entry name" value="UBC-like"/>
    <property type="match status" value="1"/>
</dbReference>
<dbReference type="EMBL" id="KC977571">
    <property type="protein sequence ID" value="AGO85141.2"/>
    <property type="molecule type" value="Genomic_DNA"/>
</dbReference>
<gene>
    <name evidence="1" type="ORF">psal_cds_980</name>
</gene>
<name>S4W035_9VIRU</name>
<dbReference type="Proteomes" id="UP000204584">
    <property type="component" value="Segment"/>
</dbReference>
<dbReference type="Gene3D" id="3.10.110.10">
    <property type="entry name" value="Ubiquitin Conjugating Enzyme"/>
    <property type="match status" value="1"/>
</dbReference>
<accession>S4W035</accession>
<evidence type="ECO:0000313" key="2">
    <source>
        <dbReference type="Proteomes" id="UP000204584"/>
    </source>
</evidence>
<evidence type="ECO:0000313" key="1">
    <source>
        <dbReference type="EMBL" id="AGO85141.2"/>
    </source>
</evidence>